<organism evidence="5">
    <name type="scientific">bioreactor metagenome</name>
    <dbReference type="NCBI Taxonomy" id="1076179"/>
    <lineage>
        <taxon>unclassified sequences</taxon>
        <taxon>metagenomes</taxon>
        <taxon>ecological metagenomes</taxon>
    </lineage>
</organism>
<dbReference type="InterPro" id="IPR052046">
    <property type="entry name" value="GH57_Enzymes"/>
</dbReference>
<dbReference type="InterPro" id="IPR011330">
    <property type="entry name" value="Glyco_hydro/deAcase_b/a-brl"/>
</dbReference>
<evidence type="ECO:0000256" key="1">
    <source>
        <dbReference type="ARBA" id="ARBA00006821"/>
    </source>
</evidence>
<gene>
    <name evidence="5" type="ORF">SDC9_44692</name>
</gene>
<dbReference type="EMBL" id="VSSQ01000611">
    <property type="protein sequence ID" value="MPL98487.1"/>
    <property type="molecule type" value="Genomic_DNA"/>
</dbReference>
<comment type="caution">
    <text evidence="5">The sequence shown here is derived from an EMBL/GenBank/DDBJ whole genome shotgun (WGS) entry which is preliminary data.</text>
</comment>
<dbReference type="Pfam" id="PF03065">
    <property type="entry name" value="Glyco_hydro_57"/>
    <property type="match status" value="1"/>
</dbReference>
<feature type="domain" description="Glycoside hydrolase family 57 N-terminal" evidence="4">
    <location>
        <begin position="6"/>
        <end position="289"/>
    </location>
</feature>
<feature type="coiled-coil region" evidence="3">
    <location>
        <begin position="396"/>
        <end position="430"/>
    </location>
</feature>
<dbReference type="PANTHER" id="PTHR36306">
    <property type="entry name" value="ALPHA-AMYLASE-RELATED-RELATED"/>
    <property type="match status" value="1"/>
</dbReference>
<evidence type="ECO:0000256" key="2">
    <source>
        <dbReference type="ARBA" id="ARBA00023277"/>
    </source>
</evidence>
<keyword evidence="2" id="KW-0119">Carbohydrate metabolism</keyword>
<dbReference type="AlphaFoldDB" id="A0A644W4H5"/>
<dbReference type="SUPFAM" id="SSF88713">
    <property type="entry name" value="Glycoside hydrolase/deacetylase"/>
    <property type="match status" value="1"/>
</dbReference>
<dbReference type="PANTHER" id="PTHR36306:SF1">
    <property type="entry name" value="ALPHA-AMYLASE-RELATED"/>
    <property type="match status" value="1"/>
</dbReference>
<reference evidence="5" key="1">
    <citation type="submission" date="2019-08" db="EMBL/GenBank/DDBJ databases">
        <authorList>
            <person name="Kucharzyk K."/>
            <person name="Murdoch R.W."/>
            <person name="Higgins S."/>
            <person name="Loffler F."/>
        </authorList>
    </citation>
    <scope>NUCLEOTIDE SEQUENCE</scope>
</reference>
<name>A0A644W4H5_9ZZZZ</name>
<comment type="similarity">
    <text evidence="1">Belongs to the glycosyl hydrolase 57 family.</text>
</comment>
<dbReference type="GO" id="GO:0005975">
    <property type="term" value="P:carbohydrate metabolic process"/>
    <property type="evidence" value="ECO:0007669"/>
    <property type="project" value="InterPro"/>
</dbReference>
<proteinExistence type="inferred from homology"/>
<evidence type="ECO:0000313" key="5">
    <source>
        <dbReference type="EMBL" id="MPL98487.1"/>
    </source>
</evidence>
<dbReference type="Gene3D" id="3.20.110.20">
    <property type="match status" value="1"/>
</dbReference>
<sequence length="430" mass="49933">MKNICFYFQIHQPLRLKKYRFFQIGQDHYYYDDFQTEEKIRLVAEQSYLPANRTIADMIRSSNGKFKCAFSISGVALEQLEQYAPEVIDSFRELAATGSIEFLAEPYAHSLSSVFDTDEFELQVKMHADKIESLFGKRPTTLRNAELIYSDEIGEKIVDMGFKTVLIEEAKHVMGWKSPNFVYSHAYLNKLKLLVRNSKLSEDIFMRFSSPSWTDYPLTAEKFIGWISSAPSEEKVFNIWMGYESFGMVQRQETGIFEFLKAIPYHAMEHQIGFALPSEIGKKNEPTGSLLVPFPISWWGHEKDLSPWNGNDLQHEALEKLYSAGVRVRMCNDKPLLHDWLMLQTSDHFRYMSHKEAYGSQYESPYDAFVNYMNVLADFLDRVKTQFPSGIDNEELNELLKTITHQEREIATLEKEVKKLKTRKAKASGK</sequence>
<dbReference type="GO" id="GO:0003824">
    <property type="term" value="F:catalytic activity"/>
    <property type="evidence" value="ECO:0007669"/>
    <property type="project" value="InterPro"/>
</dbReference>
<keyword evidence="3" id="KW-0175">Coiled coil</keyword>
<dbReference type="InterPro" id="IPR004300">
    <property type="entry name" value="Glyco_hydro_57_N"/>
</dbReference>
<protein>
    <recommendedName>
        <fullName evidence="4">Glycoside hydrolase family 57 N-terminal domain-containing protein</fullName>
    </recommendedName>
</protein>
<evidence type="ECO:0000256" key="3">
    <source>
        <dbReference type="SAM" id="Coils"/>
    </source>
</evidence>
<evidence type="ECO:0000259" key="4">
    <source>
        <dbReference type="Pfam" id="PF03065"/>
    </source>
</evidence>
<accession>A0A644W4H5</accession>
<dbReference type="CDD" id="cd10795">
    <property type="entry name" value="GH57N_MJA1_like"/>
    <property type="match status" value="1"/>
</dbReference>